<gene>
    <name evidence="4" type="ORF">PPROV_000531000</name>
</gene>
<feature type="compositionally biased region" description="Low complexity" evidence="3">
    <location>
        <begin position="14"/>
        <end position="25"/>
    </location>
</feature>
<dbReference type="OrthoDB" id="496981at2759"/>
<dbReference type="SUPFAM" id="SSF53254">
    <property type="entry name" value="Phosphoglycerate mutase-like"/>
    <property type="match status" value="1"/>
</dbReference>
<dbReference type="PROSITE" id="PS00175">
    <property type="entry name" value="PG_MUTASE"/>
    <property type="match status" value="1"/>
</dbReference>
<dbReference type="PANTHER" id="PTHR48100">
    <property type="entry name" value="BROAD-SPECIFICITY PHOSPHATASE YOR283W-RELATED"/>
    <property type="match status" value="1"/>
</dbReference>
<feature type="compositionally biased region" description="Basic and acidic residues" evidence="3">
    <location>
        <begin position="85"/>
        <end position="106"/>
    </location>
</feature>
<dbReference type="CDD" id="cd07067">
    <property type="entry name" value="HP_PGM_like"/>
    <property type="match status" value="1"/>
</dbReference>
<organism evidence="4 5">
    <name type="scientific">Pycnococcus provasolii</name>
    <dbReference type="NCBI Taxonomy" id="41880"/>
    <lineage>
        <taxon>Eukaryota</taxon>
        <taxon>Viridiplantae</taxon>
        <taxon>Chlorophyta</taxon>
        <taxon>Pseudoscourfieldiophyceae</taxon>
        <taxon>Pseudoscourfieldiales</taxon>
        <taxon>Pycnococcaceae</taxon>
        <taxon>Pycnococcus</taxon>
    </lineage>
</organism>
<dbReference type="GO" id="GO:0005737">
    <property type="term" value="C:cytoplasm"/>
    <property type="evidence" value="ECO:0007669"/>
    <property type="project" value="TreeGrafter"/>
</dbReference>
<comment type="caution">
    <text evidence="4">The sequence shown here is derived from an EMBL/GenBank/DDBJ whole genome shotgun (WGS) entry which is preliminary data.</text>
</comment>
<feature type="binding site" evidence="2">
    <location>
        <begin position="149"/>
        <end position="156"/>
    </location>
    <ligand>
        <name>substrate</name>
    </ligand>
</feature>
<proteinExistence type="inferred from homology"/>
<dbReference type="GO" id="GO:0016791">
    <property type="term" value="F:phosphatase activity"/>
    <property type="evidence" value="ECO:0007669"/>
    <property type="project" value="TreeGrafter"/>
</dbReference>
<reference evidence="4" key="1">
    <citation type="submission" date="2020-10" db="EMBL/GenBank/DDBJ databases">
        <title>Unveiling of a novel bifunctional photoreceptor, Dualchrome1, isolated from a cosmopolitan green alga.</title>
        <authorList>
            <person name="Suzuki S."/>
            <person name="Kawachi M."/>
        </authorList>
    </citation>
    <scope>NUCLEOTIDE SEQUENCE</scope>
    <source>
        <strain evidence="4">NIES 2893</strain>
    </source>
</reference>
<comment type="similarity">
    <text evidence="1">Belongs to the phosphoglycerate mutase family.</text>
</comment>
<dbReference type="InterPro" id="IPR001345">
    <property type="entry name" value="PG/BPGM_mutase_AS"/>
</dbReference>
<keyword evidence="5" id="KW-1185">Reference proteome</keyword>
<dbReference type="InterPro" id="IPR013078">
    <property type="entry name" value="His_Pase_superF_clade-1"/>
</dbReference>
<sequence>MDRYVVRTPKPKQPTSLPASLPLPLGELDSSDSAANHHNLLRRKRRHSDTQAQAEALVEGEDEMALVSHTRIHPCEDLALASVSEVHRPRDSDDLDNDGNKHERVGMHTTPSLDAEPAAKKQARHADSNFFQQTSKQLGARKVTLVLVRHGESTFNANPTMATKGTPDAPLTLRGKKQAISAGTQLLNLGYSPFNSHWVTSPLTRAMQTLTGALHAFDAPNVENAELLTPNVEVLDLVREQLMTIGDVGRPKSILLEQCKHLVAHKTCAESFEKLDECWWHAASENVVENAGRGDVTIRKREPLETVRLRASRLLKHVRTVHSRRREHDASSSSPFAVVIFGHGTLFNSLIELCGGARMLGAPERRLKNGEVVTVNLPA</sequence>
<feature type="binding site" evidence="2">
    <location>
        <position position="205"/>
    </location>
    <ligand>
        <name>substrate</name>
    </ligand>
</feature>
<accession>A0A830HIH1</accession>
<dbReference type="InterPro" id="IPR029033">
    <property type="entry name" value="His_PPase_superfam"/>
</dbReference>
<dbReference type="EMBL" id="BNJQ01000013">
    <property type="protein sequence ID" value="GHP06565.1"/>
    <property type="molecule type" value="Genomic_DNA"/>
</dbReference>
<dbReference type="PANTHER" id="PTHR48100:SF61">
    <property type="entry name" value="PHOSPHOGLYCERATE MUTASE"/>
    <property type="match status" value="1"/>
</dbReference>
<dbReference type="AlphaFoldDB" id="A0A830HIH1"/>
<protein>
    <submittedName>
        <fullName evidence="4">Uncharacterized protein</fullName>
    </submittedName>
</protein>
<dbReference type="InterPro" id="IPR050275">
    <property type="entry name" value="PGM_Phosphatase"/>
</dbReference>
<dbReference type="Pfam" id="PF00300">
    <property type="entry name" value="His_Phos_1"/>
    <property type="match status" value="1"/>
</dbReference>
<evidence type="ECO:0000313" key="5">
    <source>
        <dbReference type="Proteomes" id="UP000660262"/>
    </source>
</evidence>
<evidence type="ECO:0000256" key="2">
    <source>
        <dbReference type="PIRSR" id="PIRSR613078-2"/>
    </source>
</evidence>
<feature type="region of interest" description="Disordered" evidence="3">
    <location>
        <begin position="1"/>
        <end position="33"/>
    </location>
</feature>
<name>A0A830HIH1_9CHLO</name>
<dbReference type="Gene3D" id="3.40.50.1240">
    <property type="entry name" value="Phosphoglycerate mutase-like"/>
    <property type="match status" value="1"/>
</dbReference>
<dbReference type="Proteomes" id="UP000660262">
    <property type="component" value="Unassembled WGS sequence"/>
</dbReference>
<evidence type="ECO:0000256" key="1">
    <source>
        <dbReference type="ARBA" id="ARBA00038362"/>
    </source>
</evidence>
<feature type="region of interest" description="Disordered" evidence="3">
    <location>
        <begin position="84"/>
        <end position="126"/>
    </location>
</feature>
<evidence type="ECO:0000313" key="4">
    <source>
        <dbReference type="EMBL" id="GHP06565.1"/>
    </source>
</evidence>
<evidence type="ECO:0000256" key="3">
    <source>
        <dbReference type="SAM" id="MobiDB-lite"/>
    </source>
</evidence>
<dbReference type="SMART" id="SM00855">
    <property type="entry name" value="PGAM"/>
    <property type="match status" value="1"/>
</dbReference>